<dbReference type="PROSITE" id="PS51257">
    <property type="entry name" value="PROKAR_LIPOPROTEIN"/>
    <property type="match status" value="1"/>
</dbReference>
<feature type="signal peptide" evidence="2">
    <location>
        <begin position="1"/>
        <end position="21"/>
    </location>
</feature>
<dbReference type="EMBL" id="WMBQ01000001">
    <property type="protein sequence ID" value="MTD94318.1"/>
    <property type="molecule type" value="Genomic_DNA"/>
</dbReference>
<reference evidence="3 4" key="1">
    <citation type="submission" date="2019-11" db="EMBL/GenBank/DDBJ databases">
        <title>Identification of a novel strain.</title>
        <authorList>
            <person name="Xu Q."/>
            <person name="Wang G."/>
        </authorList>
    </citation>
    <scope>NUCLEOTIDE SEQUENCE [LARGE SCALE GENOMIC DNA]</scope>
    <source>
        <strain evidence="4">xq</strain>
    </source>
</reference>
<evidence type="ECO:0000256" key="2">
    <source>
        <dbReference type="SAM" id="SignalP"/>
    </source>
</evidence>
<organism evidence="3 4">
    <name type="scientific">Hyphomicrobium album</name>
    <dbReference type="NCBI Taxonomy" id="2665159"/>
    <lineage>
        <taxon>Bacteria</taxon>
        <taxon>Pseudomonadati</taxon>
        <taxon>Pseudomonadota</taxon>
        <taxon>Alphaproteobacteria</taxon>
        <taxon>Hyphomicrobiales</taxon>
        <taxon>Hyphomicrobiaceae</taxon>
        <taxon>Hyphomicrobium</taxon>
    </lineage>
</organism>
<dbReference type="AlphaFoldDB" id="A0A6I3KIT8"/>
<evidence type="ECO:0000313" key="3">
    <source>
        <dbReference type="EMBL" id="MTD94318.1"/>
    </source>
</evidence>
<accession>A0A6I3KIT8</accession>
<evidence type="ECO:0008006" key="5">
    <source>
        <dbReference type="Google" id="ProtNLM"/>
    </source>
</evidence>
<evidence type="ECO:0000313" key="4">
    <source>
        <dbReference type="Proteomes" id="UP000440694"/>
    </source>
</evidence>
<dbReference type="Proteomes" id="UP000440694">
    <property type="component" value="Unassembled WGS sequence"/>
</dbReference>
<keyword evidence="2" id="KW-0732">Signal</keyword>
<evidence type="ECO:0000256" key="1">
    <source>
        <dbReference type="SAM" id="MobiDB-lite"/>
    </source>
</evidence>
<proteinExistence type="predicted"/>
<name>A0A6I3KIT8_9HYPH</name>
<keyword evidence="4" id="KW-1185">Reference proteome</keyword>
<sequence length="118" mass="13013">MLGTNRSILIALGALASVVLAGCAADMMRTSSVQKHYRRAKVERSVARNEEREPAKVETGSIDKADPVKPVTSREDPRWQWCEQRHIDHQAGRAPGGATDLAKKLDDDRICAAVYERG</sequence>
<feature type="chain" id="PRO_5026234394" description="Lipoprotein" evidence="2">
    <location>
        <begin position="22"/>
        <end position="118"/>
    </location>
</feature>
<protein>
    <recommendedName>
        <fullName evidence="5">Lipoprotein</fullName>
    </recommendedName>
</protein>
<feature type="region of interest" description="Disordered" evidence="1">
    <location>
        <begin position="34"/>
        <end position="78"/>
    </location>
</feature>
<dbReference type="RefSeq" id="WP_154738758.1">
    <property type="nucleotide sequence ID" value="NZ_WMBQ01000001.1"/>
</dbReference>
<gene>
    <name evidence="3" type="ORF">GIW81_08210</name>
</gene>
<feature type="compositionally biased region" description="Basic and acidic residues" evidence="1">
    <location>
        <begin position="40"/>
        <end position="78"/>
    </location>
</feature>
<comment type="caution">
    <text evidence="3">The sequence shown here is derived from an EMBL/GenBank/DDBJ whole genome shotgun (WGS) entry which is preliminary data.</text>
</comment>